<dbReference type="OrthoDB" id="5244702at2"/>
<dbReference type="Proteomes" id="UP000312032">
    <property type="component" value="Unassembled WGS sequence"/>
</dbReference>
<protein>
    <recommendedName>
        <fullName evidence="6">tRNA(Ile)-lysidine synthase</fullName>
        <ecNumber evidence="6">6.3.4.19</ecNumber>
    </recommendedName>
    <alternativeName>
        <fullName evidence="6">tRNA(Ile)-2-lysyl-cytidine synthase</fullName>
    </alternativeName>
    <alternativeName>
        <fullName evidence="6">tRNA(Ile)-lysidine synthetase</fullName>
    </alternativeName>
</protein>
<reference evidence="8 9" key="1">
    <citation type="submission" date="2019-06" db="EMBL/GenBank/DDBJ databases">
        <authorList>
            <person name="Li J."/>
        </authorList>
    </citation>
    <scope>NUCLEOTIDE SEQUENCE [LARGE SCALE GENOMIC DNA]</scope>
    <source>
        <strain evidence="8 9">LMG 28165</strain>
    </source>
</reference>
<dbReference type="NCBIfam" id="TIGR02432">
    <property type="entry name" value="lysidine_TilS_N"/>
    <property type="match status" value="1"/>
</dbReference>
<sequence length="309" mass="32770">MDYPRVSPHFLACRRSVRPLRPAHPDVVVGLSGGADSLALVAACVAEKFAVHAVVVDHQLQEGSAAVAERAAEQARDLGASAQVIAVDVVDDGVGMEAAAREARYAALREVAGQRPVLVAHTANDQAETLLLGLLRGRAVGMSAASGQILRPFLQIRRADTEGACRELGLAWWSDPHNNNPAFARVAVRTRVIPELERILGGDAVAPLALAAERAAADEALLAGWADGPTDDARELASLPEPVRRRQIVAWLQAHTLRVSDGVVRGIDKLVSARGTGGVAAGKVGGTRLEVRVIDGRLTVVRQEQERRV</sequence>
<comment type="similarity">
    <text evidence="6">Belongs to the tRNA(Ile)-lysidine synthase family.</text>
</comment>
<gene>
    <name evidence="6 8" type="primary">tilS</name>
    <name evidence="8" type="ORF">FHE74_08360</name>
</gene>
<organism evidence="8 9">
    <name type="scientific">Corynebacterium tapiri</name>
    <dbReference type="NCBI Taxonomy" id="1448266"/>
    <lineage>
        <taxon>Bacteria</taxon>
        <taxon>Bacillati</taxon>
        <taxon>Actinomycetota</taxon>
        <taxon>Actinomycetes</taxon>
        <taxon>Mycobacteriales</taxon>
        <taxon>Corynebacteriaceae</taxon>
        <taxon>Corynebacterium</taxon>
    </lineage>
</organism>
<keyword evidence="4 6" id="KW-0067">ATP-binding</keyword>
<evidence type="ECO:0000256" key="3">
    <source>
        <dbReference type="ARBA" id="ARBA00022741"/>
    </source>
</evidence>
<dbReference type="CDD" id="cd01992">
    <property type="entry name" value="TilS_N"/>
    <property type="match status" value="1"/>
</dbReference>
<evidence type="ECO:0000313" key="9">
    <source>
        <dbReference type="Proteomes" id="UP000312032"/>
    </source>
</evidence>
<comment type="subcellular location">
    <subcellularLocation>
        <location evidence="6">Cytoplasm</location>
    </subcellularLocation>
</comment>
<feature type="binding site" evidence="6">
    <location>
        <begin position="32"/>
        <end position="37"/>
    </location>
    <ligand>
        <name>ATP</name>
        <dbReference type="ChEBI" id="CHEBI:30616"/>
    </ligand>
</feature>
<evidence type="ECO:0000256" key="4">
    <source>
        <dbReference type="ARBA" id="ARBA00022840"/>
    </source>
</evidence>
<proteinExistence type="inferred from homology"/>
<name>A0A5C4U3D7_9CORY</name>
<comment type="domain">
    <text evidence="6">The N-terminal region contains the highly conserved SGGXDS motif, predicted to be a P-loop motif involved in ATP binding.</text>
</comment>
<dbReference type="EC" id="6.3.4.19" evidence="6"/>
<dbReference type="GO" id="GO:0005524">
    <property type="term" value="F:ATP binding"/>
    <property type="evidence" value="ECO:0007669"/>
    <property type="project" value="UniProtKB-UniRule"/>
</dbReference>
<dbReference type="GO" id="GO:0006400">
    <property type="term" value="P:tRNA modification"/>
    <property type="evidence" value="ECO:0007669"/>
    <property type="project" value="UniProtKB-UniRule"/>
</dbReference>
<evidence type="ECO:0000256" key="5">
    <source>
        <dbReference type="ARBA" id="ARBA00048539"/>
    </source>
</evidence>
<keyword evidence="1 6" id="KW-0436">Ligase</keyword>
<dbReference type="PANTHER" id="PTHR43033">
    <property type="entry name" value="TRNA(ILE)-LYSIDINE SYNTHASE-RELATED"/>
    <property type="match status" value="1"/>
</dbReference>
<dbReference type="HAMAP" id="MF_01161">
    <property type="entry name" value="tRNA_Ile_lys_synt"/>
    <property type="match status" value="1"/>
</dbReference>
<dbReference type="GO" id="GO:0005737">
    <property type="term" value="C:cytoplasm"/>
    <property type="evidence" value="ECO:0007669"/>
    <property type="project" value="UniProtKB-SubCell"/>
</dbReference>
<comment type="caution">
    <text evidence="8">The sequence shown here is derived from an EMBL/GenBank/DDBJ whole genome shotgun (WGS) entry which is preliminary data.</text>
</comment>
<accession>A0A5C4U3D7</accession>
<comment type="function">
    <text evidence="6">Ligates lysine onto the cytidine present at position 34 of the AUA codon-specific tRNA(Ile) that contains the anticodon CAU, in an ATP-dependent manner. Cytidine is converted to lysidine, thus changing the amino acid specificity of the tRNA from methionine to isoleucine.</text>
</comment>
<dbReference type="Pfam" id="PF01171">
    <property type="entry name" value="ATP_bind_3"/>
    <property type="match status" value="1"/>
</dbReference>
<evidence type="ECO:0000313" key="8">
    <source>
        <dbReference type="EMBL" id="TNL96118.1"/>
    </source>
</evidence>
<dbReference type="PANTHER" id="PTHR43033:SF1">
    <property type="entry name" value="TRNA(ILE)-LYSIDINE SYNTHASE-RELATED"/>
    <property type="match status" value="1"/>
</dbReference>
<keyword evidence="6" id="KW-0963">Cytoplasm</keyword>
<evidence type="ECO:0000256" key="1">
    <source>
        <dbReference type="ARBA" id="ARBA00022598"/>
    </source>
</evidence>
<dbReference type="Gene3D" id="3.40.50.620">
    <property type="entry name" value="HUPs"/>
    <property type="match status" value="1"/>
</dbReference>
<dbReference type="AlphaFoldDB" id="A0A5C4U3D7"/>
<evidence type="ECO:0000256" key="6">
    <source>
        <dbReference type="HAMAP-Rule" id="MF_01161"/>
    </source>
</evidence>
<dbReference type="InterPro" id="IPR011063">
    <property type="entry name" value="TilS/TtcA_N"/>
</dbReference>
<comment type="catalytic activity">
    <reaction evidence="5 6">
        <text>cytidine(34) in tRNA(Ile2) + L-lysine + ATP = lysidine(34) in tRNA(Ile2) + AMP + diphosphate + H(+)</text>
        <dbReference type="Rhea" id="RHEA:43744"/>
        <dbReference type="Rhea" id="RHEA-COMP:10625"/>
        <dbReference type="Rhea" id="RHEA-COMP:10670"/>
        <dbReference type="ChEBI" id="CHEBI:15378"/>
        <dbReference type="ChEBI" id="CHEBI:30616"/>
        <dbReference type="ChEBI" id="CHEBI:32551"/>
        <dbReference type="ChEBI" id="CHEBI:33019"/>
        <dbReference type="ChEBI" id="CHEBI:82748"/>
        <dbReference type="ChEBI" id="CHEBI:83665"/>
        <dbReference type="ChEBI" id="CHEBI:456215"/>
        <dbReference type="EC" id="6.3.4.19"/>
    </reaction>
</comment>
<dbReference type="GO" id="GO:0032267">
    <property type="term" value="F:tRNA(Ile)-lysidine synthase activity"/>
    <property type="evidence" value="ECO:0007669"/>
    <property type="project" value="UniProtKB-EC"/>
</dbReference>
<keyword evidence="9" id="KW-1185">Reference proteome</keyword>
<dbReference type="InterPro" id="IPR012094">
    <property type="entry name" value="tRNA_Ile_lys_synt"/>
</dbReference>
<dbReference type="InterPro" id="IPR012795">
    <property type="entry name" value="tRNA_Ile_lys_synt_N"/>
</dbReference>
<dbReference type="SUPFAM" id="SSF52402">
    <property type="entry name" value="Adenine nucleotide alpha hydrolases-like"/>
    <property type="match status" value="1"/>
</dbReference>
<keyword evidence="2 6" id="KW-0819">tRNA processing</keyword>
<feature type="domain" description="tRNA(Ile)-lysidine/2-thiocytidine synthase N-terminal" evidence="7">
    <location>
        <begin position="27"/>
        <end position="190"/>
    </location>
</feature>
<keyword evidence="3 6" id="KW-0547">Nucleotide-binding</keyword>
<dbReference type="EMBL" id="VDHJ01000011">
    <property type="protein sequence ID" value="TNL96118.1"/>
    <property type="molecule type" value="Genomic_DNA"/>
</dbReference>
<evidence type="ECO:0000259" key="7">
    <source>
        <dbReference type="Pfam" id="PF01171"/>
    </source>
</evidence>
<evidence type="ECO:0000256" key="2">
    <source>
        <dbReference type="ARBA" id="ARBA00022694"/>
    </source>
</evidence>
<dbReference type="InterPro" id="IPR014729">
    <property type="entry name" value="Rossmann-like_a/b/a_fold"/>
</dbReference>